<dbReference type="InterPro" id="IPR002347">
    <property type="entry name" value="SDR_fam"/>
</dbReference>
<dbReference type="Proteomes" id="UP001595839">
    <property type="component" value="Unassembled WGS sequence"/>
</dbReference>
<gene>
    <name evidence="1" type="ORF">ACFPIH_53405</name>
</gene>
<evidence type="ECO:0000313" key="2">
    <source>
        <dbReference type="Proteomes" id="UP001595839"/>
    </source>
</evidence>
<dbReference type="PRINTS" id="PR00081">
    <property type="entry name" value="GDHRDH"/>
</dbReference>
<name>A0ABV9BAR8_9ACTN</name>
<evidence type="ECO:0000313" key="1">
    <source>
        <dbReference type="EMBL" id="MFC4508100.1"/>
    </source>
</evidence>
<organism evidence="1 2">
    <name type="scientific">Streptomyces vulcanius</name>
    <dbReference type="NCBI Taxonomy" id="1441876"/>
    <lineage>
        <taxon>Bacteria</taxon>
        <taxon>Bacillati</taxon>
        <taxon>Actinomycetota</taxon>
        <taxon>Actinomycetes</taxon>
        <taxon>Kitasatosporales</taxon>
        <taxon>Streptomycetaceae</taxon>
        <taxon>Streptomyces</taxon>
    </lineage>
</organism>
<reference evidence="2" key="1">
    <citation type="journal article" date="2019" name="Int. J. Syst. Evol. Microbiol.">
        <title>The Global Catalogue of Microorganisms (GCM) 10K type strain sequencing project: providing services to taxonomists for standard genome sequencing and annotation.</title>
        <authorList>
            <consortium name="The Broad Institute Genomics Platform"/>
            <consortium name="The Broad Institute Genome Sequencing Center for Infectious Disease"/>
            <person name="Wu L."/>
            <person name="Ma J."/>
        </authorList>
    </citation>
    <scope>NUCLEOTIDE SEQUENCE [LARGE SCALE GENOMIC DNA]</scope>
    <source>
        <strain evidence="2">CGMCC 4.7177</strain>
    </source>
</reference>
<comment type="caution">
    <text evidence="1">The sequence shown here is derived from an EMBL/GenBank/DDBJ whole genome shotgun (WGS) entry which is preliminary data.</text>
</comment>
<dbReference type="EMBL" id="JBHSFK010000067">
    <property type="protein sequence ID" value="MFC4508100.1"/>
    <property type="molecule type" value="Genomic_DNA"/>
</dbReference>
<protein>
    <submittedName>
        <fullName evidence="1">SDR family oxidoreductase</fullName>
    </submittedName>
</protein>
<dbReference type="RefSeq" id="WP_381187133.1">
    <property type="nucleotide sequence ID" value="NZ_JBHSFK010000067.1"/>
</dbReference>
<proteinExistence type="predicted"/>
<sequence>MTALCLPGGFRAGRINHPLRRGTVFSRSTSTVRLTASSRSFPPSWQVAGAGSSRSRRVSARSDAPNMAHYMAAKGGVIGLAKRLAYELAPRGITLNTTPPSVINTRISVRAVESGDMPGAHDAGYITGQSIGAMAGSVCDATMEPGWDSRWLTTGGQRTGGDLQLRWHAGNWNRLCPRSLCRLHPPQM</sequence>
<dbReference type="InterPro" id="IPR036291">
    <property type="entry name" value="NAD(P)-bd_dom_sf"/>
</dbReference>
<keyword evidence="2" id="KW-1185">Reference proteome</keyword>
<dbReference type="Pfam" id="PF13561">
    <property type="entry name" value="adh_short_C2"/>
    <property type="match status" value="1"/>
</dbReference>
<accession>A0ABV9BAR8</accession>
<dbReference type="Gene3D" id="3.40.50.720">
    <property type="entry name" value="NAD(P)-binding Rossmann-like Domain"/>
    <property type="match status" value="1"/>
</dbReference>
<dbReference type="SUPFAM" id="SSF51735">
    <property type="entry name" value="NAD(P)-binding Rossmann-fold domains"/>
    <property type="match status" value="1"/>
</dbReference>